<gene>
    <name evidence="8" type="ORF">NP493_328g03000</name>
</gene>
<comment type="caution">
    <text evidence="8">The sequence shown here is derived from an EMBL/GenBank/DDBJ whole genome shotgun (WGS) entry which is preliminary data.</text>
</comment>
<feature type="domain" description="Sushi" evidence="7">
    <location>
        <begin position="589"/>
        <end position="648"/>
    </location>
</feature>
<evidence type="ECO:0000256" key="5">
    <source>
        <dbReference type="SAM" id="MobiDB-lite"/>
    </source>
</evidence>
<dbReference type="Pfam" id="PF00084">
    <property type="entry name" value="Sushi"/>
    <property type="match status" value="10"/>
</dbReference>
<feature type="domain" description="Sushi" evidence="7">
    <location>
        <begin position="413"/>
        <end position="474"/>
    </location>
</feature>
<name>A0AAD9L5R3_RIDPI</name>
<keyword evidence="6" id="KW-0472">Membrane</keyword>
<evidence type="ECO:0000256" key="6">
    <source>
        <dbReference type="SAM" id="Phobius"/>
    </source>
</evidence>
<keyword evidence="3 4" id="KW-1015">Disulfide bond</keyword>
<dbReference type="SUPFAM" id="SSF57535">
    <property type="entry name" value="Complement control module/SCR domain"/>
    <property type="match status" value="11"/>
</dbReference>
<dbReference type="AlphaFoldDB" id="A0AAD9L5R3"/>
<dbReference type="Gene3D" id="2.20.28.230">
    <property type="match status" value="1"/>
</dbReference>
<feature type="domain" description="Sushi" evidence="7">
    <location>
        <begin position="265"/>
        <end position="333"/>
    </location>
</feature>
<dbReference type="PANTHER" id="PTHR45656">
    <property type="entry name" value="PROTEIN CBR-CLEC-78"/>
    <property type="match status" value="1"/>
</dbReference>
<dbReference type="PANTHER" id="PTHR45656:SF4">
    <property type="entry name" value="PROTEIN CBR-CLEC-78"/>
    <property type="match status" value="1"/>
</dbReference>
<dbReference type="InterPro" id="IPR000436">
    <property type="entry name" value="Sushi_SCR_CCP_dom"/>
</dbReference>
<feature type="domain" description="Sushi" evidence="7">
    <location>
        <begin position="351"/>
        <end position="412"/>
    </location>
</feature>
<keyword evidence="6" id="KW-0812">Transmembrane</keyword>
<dbReference type="CDD" id="cd00033">
    <property type="entry name" value="CCP"/>
    <property type="match status" value="8"/>
</dbReference>
<keyword evidence="9" id="KW-1185">Reference proteome</keyword>
<dbReference type="PROSITE" id="PS50923">
    <property type="entry name" value="SUSHI"/>
    <property type="match status" value="10"/>
</dbReference>
<keyword evidence="1" id="KW-0732">Signal</keyword>
<keyword evidence="4" id="KW-0768">Sushi</keyword>
<feature type="domain" description="Sushi" evidence="7">
    <location>
        <begin position="853"/>
        <end position="911"/>
    </location>
</feature>
<dbReference type="Proteomes" id="UP001209878">
    <property type="component" value="Unassembled WGS sequence"/>
</dbReference>
<feature type="region of interest" description="Disordered" evidence="5">
    <location>
        <begin position="1110"/>
        <end position="1138"/>
    </location>
</feature>
<feature type="domain" description="Sushi" evidence="7">
    <location>
        <begin position="912"/>
        <end position="970"/>
    </location>
</feature>
<feature type="disulfide bond" evidence="4">
    <location>
        <begin position="235"/>
        <end position="262"/>
    </location>
</feature>
<dbReference type="InterPro" id="IPR035976">
    <property type="entry name" value="Sushi/SCR/CCP_sf"/>
</dbReference>
<sequence>MIIYCGVSSNIRFFVDNLGDFLVGVTYTTPAIDDPPTNFVVCAFHPGNAPRSQSVRIHCVPSTVRGQHLFIQSSGEEKTLVLCEVVVFGTKVNTLVNVLKDVVVDITGGEYVDGNRDDIWWRGSCYNGNHIALCDVVITVSSGKANYSSDRTVCATHRGCLAAGHTTRVSCDNPVFGQTLYIDTLDGNNHTLILCEVAAAMTTCPPLALADGEMYNGTSCTAEKIFYGDTCNVSCTLGYKQTTTDDVHRCTKHGSWSNNVICEQITCEALPEDPHGHYKNENCTARNATYGETCELECDVGYERNDTGERSSDDDVRTCQLDGTWSSDPHCVVVLQLQVRGHELVSGHLSRTCQSNKTWSGTEPNCTGFAPFTPENHLVFKCKPGYELTDGGLDLLCMMDGEWSDKRPNCTAIQCPPLKTPNNTELVNGDPSQPYYMTTVEYHCAEGHDLMFGDLSRTCQSSKTWSGSEPTCVVVSCGPAAPVANAYVSVSEDVYATVITYVCKPGYKPLPGGDLTRQCQADKRWSGTAPQCEAPKTVVNTTVTTDGVRVNDTATYSCLAGYRLRAGSLTKVCNEQEQWQNEDPQCEEVHCGPAIDIKHTSYSIHGGDKVDGKVTYTCNRGYQRLSGDGFSRCHLNGTWTKPTLICEEATCGMPPPVKNADVTTTCVTRGCVADYRCYVGYEGQTQRSQCTVDGKWTRVSINCTRTRCDNIKLGVGVVVNHKTGDSYEDTMTIHCRRGYHRLTGSHLRTCGGGGACDKLTVGSKVTYRRRDHFRHVSGDLVRTCREDQLWTGEQPVFEVDDSTKAKILTNGVVVGSRATYSCERGHEITAGNATCECLVSGKWSCGPPTCTRVVCGRPPTVANTRMEATGQSYLDTASYTCETGYLREGPQHTLVCSDQKRWEGDVTTCSAIKCPTPELPLTATYEVTAVTYMSQVTYSCRPGYVMAGGDKVRTCEENGRWSGTAPTCEKVECSRPPDVVNTTWYEDKKSLRTRRVIYQCLPRYRLVSGQLWKTPVEPDMIPVDKWVGGSTREKVTIFVPKDEEPKTAAGRPMKAMGFKKVDKKTPNIGIGIVGAVLMFMPVVILVASDLKILKKHLKVMSRNVKEGFRRLRRRNRRVGPEPDETESAGPDKTGRGGP</sequence>
<evidence type="ECO:0000313" key="9">
    <source>
        <dbReference type="Proteomes" id="UP001209878"/>
    </source>
</evidence>
<proteinExistence type="predicted"/>
<evidence type="ECO:0000256" key="1">
    <source>
        <dbReference type="ARBA" id="ARBA00022729"/>
    </source>
</evidence>
<keyword evidence="6" id="KW-1133">Transmembrane helix</keyword>
<feature type="domain" description="Sushi" evidence="7">
    <location>
        <begin position="530"/>
        <end position="588"/>
    </location>
</feature>
<organism evidence="8 9">
    <name type="scientific">Ridgeia piscesae</name>
    <name type="common">Tubeworm</name>
    <dbReference type="NCBI Taxonomy" id="27915"/>
    <lineage>
        <taxon>Eukaryota</taxon>
        <taxon>Metazoa</taxon>
        <taxon>Spiralia</taxon>
        <taxon>Lophotrochozoa</taxon>
        <taxon>Annelida</taxon>
        <taxon>Polychaeta</taxon>
        <taxon>Sedentaria</taxon>
        <taxon>Canalipalpata</taxon>
        <taxon>Sabellida</taxon>
        <taxon>Siboglinidae</taxon>
        <taxon>Ridgeia</taxon>
    </lineage>
</organism>
<feature type="domain" description="Sushi" evidence="7">
    <location>
        <begin position="782"/>
        <end position="852"/>
    </location>
</feature>
<evidence type="ECO:0000256" key="4">
    <source>
        <dbReference type="PROSITE-ProRule" id="PRU00302"/>
    </source>
</evidence>
<dbReference type="Gene3D" id="2.60.120.260">
    <property type="entry name" value="Galactose-binding domain-like"/>
    <property type="match status" value="1"/>
</dbReference>
<dbReference type="SMART" id="SM00032">
    <property type="entry name" value="CCP"/>
    <property type="match status" value="12"/>
</dbReference>
<accession>A0AAD9L5R3</accession>
<evidence type="ECO:0000256" key="3">
    <source>
        <dbReference type="ARBA" id="ARBA00023157"/>
    </source>
</evidence>
<evidence type="ECO:0000313" key="8">
    <source>
        <dbReference type="EMBL" id="KAK2182998.1"/>
    </source>
</evidence>
<feature type="transmembrane region" description="Helical" evidence="6">
    <location>
        <begin position="1068"/>
        <end position="1088"/>
    </location>
</feature>
<keyword evidence="2" id="KW-0677">Repeat</keyword>
<dbReference type="EMBL" id="JAODUO010000328">
    <property type="protein sequence ID" value="KAK2182998.1"/>
    <property type="molecule type" value="Genomic_DNA"/>
</dbReference>
<feature type="domain" description="Sushi" evidence="7">
    <location>
        <begin position="202"/>
        <end position="264"/>
    </location>
</feature>
<protein>
    <recommendedName>
        <fullName evidence="7">Sushi domain-containing protein</fullName>
    </recommendedName>
</protein>
<evidence type="ECO:0000259" key="7">
    <source>
        <dbReference type="PROSITE" id="PS50923"/>
    </source>
</evidence>
<feature type="domain" description="Sushi" evidence="7">
    <location>
        <begin position="649"/>
        <end position="705"/>
    </location>
</feature>
<dbReference type="InterPro" id="IPR051277">
    <property type="entry name" value="SEZ6_CSMD_C4BPB_Regulators"/>
</dbReference>
<reference evidence="8" key="1">
    <citation type="journal article" date="2023" name="Mol. Biol. Evol.">
        <title>Third-Generation Sequencing Reveals the Adaptive Role of the Epigenome in Three Deep-Sea Polychaetes.</title>
        <authorList>
            <person name="Perez M."/>
            <person name="Aroh O."/>
            <person name="Sun Y."/>
            <person name="Lan Y."/>
            <person name="Juniper S.K."/>
            <person name="Young C.R."/>
            <person name="Angers B."/>
            <person name="Qian P.Y."/>
        </authorList>
    </citation>
    <scope>NUCLEOTIDE SEQUENCE</scope>
    <source>
        <strain evidence="8">R07B-5</strain>
    </source>
</reference>
<evidence type="ECO:0000256" key="2">
    <source>
        <dbReference type="ARBA" id="ARBA00022737"/>
    </source>
</evidence>
<dbReference type="Gene3D" id="2.10.70.10">
    <property type="entry name" value="Complement Module, domain 1"/>
    <property type="match status" value="11"/>
</dbReference>
<comment type="caution">
    <text evidence="4">Lacks conserved residue(s) required for the propagation of feature annotation.</text>
</comment>